<dbReference type="HOGENOM" id="CLU_3214319_0_0_9"/>
<proteinExistence type="predicted"/>
<dbReference type="AlphaFoldDB" id="B2TLN9"/>
<dbReference type="EMBL" id="CP001056">
    <property type="protein sequence ID" value="ACD24252.1"/>
    <property type="molecule type" value="Genomic_DNA"/>
</dbReference>
<gene>
    <name evidence="1" type="ordered locus">CLL_A2136</name>
</gene>
<organism evidence="1">
    <name type="scientific">Clostridium botulinum (strain Eklund 17B / Type B)</name>
    <dbReference type="NCBI Taxonomy" id="935198"/>
    <lineage>
        <taxon>Bacteria</taxon>
        <taxon>Bacillati</taxon>
        <taxon>Bacillota</taxon>
        <taxon>Clostridia</taxon>
        <taxon>Eubacteriales</taxon>
        <taxon>Clostridiaceae</taxon>
        <taxon>Clostridium</taxon>
    </lineage>
</organism>
<accession>U4P9K6</accession>
<reference evidence="1" key="1">
    <citation type="submission" date="2009-06" db="EMBL/GenBank/DDBJ databases">
        <authorList>
            <consortium name="US DOE Joint Genome Institute (JGI-PGF)"/>
            <person name="Lucas S."/>
            <person name="Copeland A."/>
            <person name="Lapidus A."/>
            <person name="Glavina del Rio T."/>
            <person name="Dalin E."/>
            <person name="Tice H."/>
            <person name="Bruce D."/>
            <person name="Goodwin L."/>
            <person name="Pitluck S."/>
            <person name="Kyrpides N."/>
            <person name="Mavromatis K."/>
            <person name="Ivanova N."/>
            <person name="Saunders E."/>
            <person name="Brettin T."/>
            <person name="Detter J.C."/>
            <person name="Han C."/>
            <person name="Larimer F."/>
            <person name="Land M."/>
            <person name="Hauser L."/>
            <person name="Markowitz V."/>
            <person name="Cheng J.-F."/>
            <person name="Hugenholtz P."/>
            <person name="Woyke T."/>
            <person name="Wu D."/>
            <person name="Gronow S."/>
            <person name="Klenk H.-P."/>
            <person name="Eisen J.A."/>
        </authorList>
    </citation>
    <scope>NUCLEOTIDE SEQUENCE</scope>
    <source>
        <strain evidence="1">Eklund 17B</strain>
    </source>
</reference>
<sequence>MNFWQEYGFGNYMNGTIKFINLKYRCFICKLIYYFTLNGYCDIF</sequence>
<name>B2TLN9_CLOBB</name>
<dbReference type="KEGG" id="cbk:CLL_A2136"/>
<protein>
    <submittedName>
        <fullName evidence="1">Uncharacterized protein</fullName>
    </submittedName>
</protein>
<accession>B2TLN9</accession>
<reference evidence="1" key="2">
    <citation type="submission" date="2009-08" db="EMBL/GenBank/DDBJ databases">
        <authorList>
            <person name="Shrivastava S."/>
            <person name="Brinkac L.M."/>
            <person name="Dodson R.J."/>
            <person name="Harkins D.M."/>
            <person name="Durkin A.S."/>
            <person name="Sutton G."/>
        </authorList>
    </citation>
    <scope>NUCLEOTIDE SEQUENCE</scope>
    <source>
        <strain evidence="1">Eklund 17B</strain>
    </source>
</reference>
<dbReference type="PATRIC" id="fig|935198.13.peg.2091"/>
<evidence type="ECO:0000313" key="1">
    <source>
        <dbReference type="EMBL" id="ACD24252.1"/>
    </source>
</evidence>